<organism evidence="1 2">
    <name type="scientific">Hypoxylon rubiginosum</name>
    <dbReference type="NCBI Taxonomy" id="110542"/>
    <lineage>
        <taxon>Eukaryota</taxon>
        <taxon>Fungi</taxon>
        <taxon>Dikarya</taxon>
        <taxon>Ascomycota</taxon>
        <taxon>Pezizomycotina</taxon>
        <taxon>Sordariomycetes</taxon>
        <taxon>Xylariomycetidae</taxon>
        <taxon>Xylariales</taxon>
        <taxon>Hypoxylaceae</taxon>
        <taxon>Hypoxylon</taxon>
    </lineage>
</organism>
<name>A0ACC0CQZ1_9PEZI</name>
<protein>
    <submittedName>
        <fullName evidence="1">Uncharacterized protein</fullName>
    </submittedName>
</protein>
<sequence length="484" mass="52954">MKAFPLSAGPNGSRVSKKRSVPRLGDGLCEILVSTLDSPVSSNNLSGLHVGFYTGSPGSPSSIQTYTVESPALTTSPVTEPTCYLDDNQEIRHPDSGKSSIQPQLIATPVRQEYARTTGQHGSNPSLGFGLSETADSSPPSQDEDSSISHHATTPETCTSSTCISPTDTLATSLSPGSVGAGHLPLSRNDMTKANDATPRQPLSLKAALQSVERTISHNSSPTKRMRYAFLSKLSKYDGLGNRVNIHVFVDMSNIHVSFCDAYKTSQGIPTNRRTLAPSFHFKVFASILERGRPVEKKILAGSTSSGCGEDHRTYWPRHFFEAEDIGYQMNIFGRVQKRKPFVAKAKRKGKNSPRSPYPFDMNATSGDDMSEDCLAVGYEIRNGEQGVDENLHLNMMNSLFERQSNPGTIVLATGDAARAEFSSGFLAYATRLLDAGWNVELVAWKKTLSSSWTNSDFTEKYLGRFHIIFLDEFLEDLQTNFLD</sequence>
<dbReference type="EMBL" id="MU394363">
    <property type="protein sequence ID" value="KAI6082811.1"/>
    <property type="molecule type" value="Genomic_DNA"/>
</dbReference>
<accession>A0ACC0CQZ1</accession>
<evidence type="ECO:0000313" key="2">
    <source>
        <dbReference type="Proteomes" id="UP001497680"/>
    </source>
</evidence>
<proteinExistence type="predicted"/>
<keyword evidence="2" id="KW-1185">Reference proteome</keyword>
<reference evidence="1 2" key="1">
    <citation type="journal article" date="2022" name="New Phytol.">
        <title>Ecological generalism drives hyperdiversity of secondary metabolite gene clusters in xylarialean endophytes.</title>
        <authorList>
            <person name="Franco M.E.E."/>
            <person name="Wisecaver J.H."/>
            <person name="Arnold A.E."/>
            <person name="Ju Y.M."/>
            <person name="Slot J.C."/>
            <person name="Ahrendt S."/>
            <person name="Moore L.P."/>
            <person name="Eastman K.E."/>
            <person name="Scott K."/>
            <person name="Konkel Z."/>
            <person name="Mondo S.J."/>
            <person name="Kuo A."/>
            <person name="Hayes R.D."/>
            <person name="Haridas S."/>
            <person name="Andreopoulos B."/>
            <person name="Riley R."/>
            <person name="LaButti K."/>
            <person name="Pangilinan J."/>
            <person name="Lipzen A."/>
            <person name="Amirebrahimi M."/>
            <person name="Yan J."/>
            <person name="Adam C."/>
            <person name="Keymanesh K."/>
            <person name="Ng V."/>
            <person name="Louie K."/>
            <person name="Northen T."/>
            <person name="Drula E."/>
            <person name="Henrissat B."/>
            <person name="Hsieh H.M."/>
            <person name="Youens-Clark K."/>
            <person name="Lutzoni F."/>
            <person name="Miadlikowska J."/>
            <person name="Eastwood D.C."/>
            <person name="Hamelin R.C."/>
            <person name="Grigoriev I.V."/>
            <person name="U'Ren J.M."/>
        </authorList>
    </citation>
    <scope>NUCLEOTIDE SEQUENCE [LARGE SCALE GENOMIC DNA]</scope>
    <source>
        <strain evidence="1 2">ER1909</strain>
    </source>
</reference>
<dbReference type="Proteomes" id="UP001497680">
    <property type="component" value="Unassembled WGS sequence"/>
</dbReference>
<comment type="caution">
    <text evidence="1">The sequence shown here is derived from an EMBL/GenBank/DDBJ whole genome shotgun (WGS) entry which is preliminary data.</text>
</comment>
<evidence type="ECO:0000313" key="1">
    <source>
        <dbReference type="EMBL" id="KAI6082811.1"/>
    </source>
</evidence>
<gene>
    <name evidence="1" type="ORF">F4821DRAFT_263592</name>
</gene>